<evidence type="ECO:0000256" key="1">
    <source>
        <dbReference type="SAM" id="MobiDB-lite"/>
    </source>
</evidence>
<accession>A0A6V8NYT5</accession>
<feature type="region of interest" description="Disordered" evidence="1">
    <location>
        <begin position="1"/>
        <end position="20"/>
    </location>
</feature>
<proteinExistence type="predicted"/>
<dbReference type="AlphaFoldDB" id="A0A6V8NYT5"/>
<comment type="caution">
    <text evidence="2">The sequence shown here is derived from an EMBL/GenBank/DDBJ whole genome shotgun (WGS) entry which is preliminary data.</text>
</comment>
<dbReference type="EMBL" id="BLRX01000089">
    <property type="protein sequence ID" value="GFP25435.1"/>
    <property type="molecule type" value="Genomic_DNA"/>
</dbReference>
<evidence type="ECO:0000313" key="3">
    <source>
        <dbReference type="Proteomes" id="UP000543224"/>
    </source>
</evidence>
<gene>
    <name evidence="2" type="ORF">HKBW3S25_00907</name>
</gene>
<organism evidence="2 3">
    <name type="scientific">Candidatus Hakubella thermalkaliphila</name>
    <dbReference type="NCBI Taxonomy" id="2754717"/>
    <lineage>
        <taxon>Bacteria</taxon>
        <taxon>Bacillati</taxon>
        <taxon>Actinomycetota</taxon>
        <taxon>Actinomycetota incertae sedis</taxon>
        <taxon>Candidatus Hakubellales</taxon>
        <taxon>Candidatus Hakubellaceae</taxon>
        <taxon>Candidatus Hakubella</taxon>
    </lineage>
</organism>
<sequence length="94" mass="10371">MRRGAPRCMGDSPETPPFFTREPSGSVLPAAAGGGPFVSSGFVFWICGLKQLWECVTVAQFNKALDNWCEMAYESNLKRLMDFADILNPTTSFT</sequence>
<dbReference type="Proteomes" id="UP000543224">
    <property type="component" value="Unassembled WGS sequence"/>
</dbReference>
<name>A0A6V8NYT5_9ACTN</name>
<protein>
    <submittedName>
        <fullName evidence="2">Uncharacterized protein</fullName>
    </submittedName>
</protein>
<reference evidence="2 3" key="1">
    <citation type="journal article" date="2020" name="Front. Microbiol.">
        <title>Single-cell genomics of novel Actinobacteria with the Wood-Ljungdahl pathway discovered in a serpentinizing system.</title>
        <authorList>
            <person name="Merino N."/>
            <person name="Kawai M."/>
            <person name="Boyd E.S."/>
            <person name="Colman D.R."/>
            <person name="McGlynn S.E."/>
            <person name="Nealson K.H."/>
            <person name="Kurokawa K."/>
            <person name="Hongoh Y."/>
        </authorList>
    </citation>
    <scope>NUCLEOTIDE SEQUENCE [LARGE SCALE GENOMIC DNA]</scope>
    <source>
        <strain evidence="2 3">S25</strain>
    </source>
</reference>
<evidence type="ECO:0000313" key="2">
    <source>
        <dbReference type="EMBL" id="GFP25435.1"/>
    </source>
</evidence>